<evidence type="ECO:0008006" key="4">
    <source>
        <dbReference type="Google" id="ProtNLM"/>
    </source>
</evidence>
<organism evidence="2 3">
    <name type="scientific">Tetrabaena socialis</name>
    <dbReference type="NCBI Taxonomy" id="47790"/>
    <lineage>
        <taxon>Eukaryota</taxon>
        <taxon>Viridiplantae</taxon>
        <taxon>Chlorophyta</taxon>
        <taxon>core chlorophytes</taxon>
        <taxon>Chlorophyceae</taxon>
        <taxon>CS clade</taxon>
        <taxon>Chlamydomonadales</taxon>
        <taxon>Tetrabaenaceae</taxon>
        <taxon>Tetrabaena</taxon>
    </lineage>
</organism>
<dbReference type="AlphaFoldDB" id="A0A2J8AD46"/>
<comment type="caution">
    <text evidence="2">The sequence shown here is derived from an EMBL/GenBank/DDBJ whole genome shotgun (WGS) entry which is preliminary data.</text>
</comment>
<dbReference type="Proteomes" id="UP000236333">
    <property type="component" value="Unassembled WGS sequence"/>
</dbReference>
<feature type="region of interest" description="Disordered" evidence="1">
    <location>
        <begin position="1"/>
        <end position="22"/>
    </location>
</feature>
<dbReference type="EMBL" id="PGGS01000056">
    <property type="protein sequence ID" value="PNH10437.1"/>
    <property type="molecule type" value="Genomic_DNA"/>
</dbReference>
<keyword evidence="3" id="KW-1185">Reference proteome</keyword>
<feature type="region of interest" description="Disordered" evidence="1">
    <location>
        <begin position="368"/>
        <end position="396"/>
    </location>
</feature>
<gene>
    <name evidence="2" type="ORF">TSOC_002830</name>
</gene>
<proteinExistence type="predicted"/>
<reference evidence="2 3" key="1">
    <citation type="journal article" date="2017" name="Mol. Biol. Evol.">
        <title>The 4-celled Tetrabaena socialis nuclear genome reveals the essential components for genetic control of cell number at the origin of multicellularity in the volvocine lineage.</title>
        <authorList>
            <person name="Featherston J."/>
            <person name="Arakaki Y."/>
            <person name="Hanschen E.R."/>
            <person name="Ferris P.J."/>
            <person name="Michod R.E."/>
            <person name="Olson B.J.S.C."/>
            <person name="Nozaki H."/>
            <person name="Durand P.M."/>
        </authorList>
    </citation>
    <scope>NUCLEOTIDE SEQUENCE [LARGE SCALE GENOMIC DNA]</scope>
    <source>
        <strain evidence="2 3">NIES-571</strain>
    </source>
</reference>
<name>A0A2J8AD46_9CHLO</name>
<dbReference type="OrthoDB" id="534899at2759"/>
<protein>
    <recommendedName>
        <fullName evidence="4">Ribosomal RNA methyltransferase FtsJ domain-containing protein</fullName>
    </recommendedName>
</protein>
<dbReference type="Gene3D" id="3.40.50.12760">
    <property type="match status" value="1"/>
</dbReference>
<evidence type="ECO:0000313" key="2">
    <source>
        <dbReference type="EMBL" id="PNH10437.1"/>
    </source>
</evidence>
<evidence type="ECO:0000313" key="3">
    <source>
        <dbReference type="Proteomes" id="UP000236333"/>
    </source>
</evidence>
<accession>A0A2J8AD46</accession>
<evidence type="ECO:0000256" key="1">
    <source>
        <dbReference type="SAM" id="MobiDB-lite"/>
    </source>
</evidence>
<sequence length="494" mass="51616">MPAMHARAAERQGPPSSPAVSSMKHNFLATYEDAAELIKHPVRGGGGAGAGRTKAVQATRRKMAEGQEKRHEMRVLLFNRMRYIMHEIDETNGRFISSRTEHEPFQFLDVCCCPGGFSTYALTAGPAPRKGIGLSLPPDLGGHLPAIPLETEQYLLHFVDVTTVAAGVRVGDMGLEAAGCPRAALRLDAGWSRALLDQRQPNRPRSGRFTNMCGHIFAGVPCSGRCNSAHSFDELHPFVQKAFAEPRGFLHHPGSAALVHAFTVSSDPLPETLLALRQQAHMQAVHQAQAVAASQQAALAAVAAGGANADWGHLGSYDSAVQLGMGGEWVHGLMRQHQPGGGREEEAVGEDAAFQFFVADADTVMDGGFDEDEPEHAARWPPVRQPGSALPLAGAGAGGGAGGAGAAAGSVADEFSSAGAGAAAATAADEEEDRECAASAAAAVTAGRPGGGGGVPAIQPLLLRMSGYQPHWGLVAVEVQDDETLEAMLDYLGR</sequence>